<dbReference type="Pfam" id="PF00026">
    <property type="entry name" value="Asp"/>
    <property type="match status" value="1"/>
</dbReference>
<evidence type="ECO:0000313" key="10">
    <source>
        <dbReference type="Proteomes" id="UP000019132"/>
    </source>
</evidence>
<dbReference type="InterPro" id="IPR001461">
    <property type="entry name" value="Aspartic_peptidase_A1"/>
</dbReference>
<dbReference type="InParanoid" id="K3WP14"/>
<evidence type="ECO:0000259" key="8">
    <source>
        <dbReference type="PROSITE" id="PS51767"/>
    </source>
</evidence>
<evidence type="ECO:0000256" key="7">
    <source>
        <dbReference type="SAM" id="Phobius"/>
    </source>
</evidence>
<evidence type="ECO:0000256" key="1">
    <source>
        <dbReference type="ARBA" id="ARBA00007447"/>
    </source>
</evidence>
<feature type="transmembrane region" description="Helical" evidence="7">
    <location>
        <begin position="465"/>
        <end position="487"/>
    </location>
</feature>
<dbReference type="InterPro" id="IPR034164">
    <property type="entry name" value="Pepsin-like_dom"/>
</dbReference>
<dbReference type="InterPro" id="IPR033121">
    <property type="entry name" value="PEPTIDASE_A1"/>
</dbReference>
<comment type="similarity">
    <text evidence="1">Belongs to the peptidase A1 family.</text>
</comment>
<name>K3WP14_GLOUD</name>
<keyword evidence="10" id="KW-1185">Reference proteome</keyword>
<dbReference type="OMA" id="AHQTHVF"/>
<feature type="active site" evidence="4">
    <location>
        <position position="305"/>
    </location>
</feature>
<feature type="transmembrane region" description="Helical" evidence="7">
    <location>
        <begin position="540"/>
        <end position="559"/>
    </location>
</feature>
<dbReference type="PANTHER" id="PTHR47966:SF51">
    <property type="entry name" value="BETA-SITE APP-CLEAVING ENZYME, ISOFORM A-RELATED"/>
    <property type="match status" value="1"/>
</dbReference>
<dbReference type="STRING" id="431595.K3WP14"/>
<evidence type="ECO:0000256" key="4">
    <source>
        <dbReference type="PIRSR" id="PIRSR601461-1"/>
    </source>
</evidence>
<keyword evidence="7" id="KW-0812">Transmembrane</keyword>
<protein>
    <recommendedName>
        <fullName evidence="8">Peptidase A1 domain-containing protein</fullName>
    </recommendedName>
</protein>
<keyword evidence="3" id="KW-0378">Hydrolase</keyword>
<dbReference type="Gene3D" id="1.20.1070.10">
    <property type="entry name" value="Rhodopsin 7-helix transmembrane proteins"/>
    <property type="match status" value="1"/>
</dbReference>
<feature type="transmembrane region" description="Helical" evidence="7">
    <location>
        <begin position="660"/>
        <end position="686"/>
    </location>
</feature>
<proteinExistence type="inferred from homology"/>
<dbReference type="CDD" id="cd05471">
    <property type="entry name" value="pepsin_like"/>
    <property type="match status" value="1"/>
</dbReference>
<dbReference type="Gene3D" id="2.40.70.10">
    <property type="entry name" value="Acid Proteases"/>
    <property type="match status" value="2"/>
</dbReference>
<reference evidence="10" key="2">
    <citation type="submission" date="2010-04" db="EMBL/GenBank/DDBJ databases">
        <authorList>
            <person name="Buell R."/>
            <person name="Hamilton J."/>
            <person name="Hostetler J."/>
        </authorList>
    </citation>
    <scope>NUCLEOTIDE SEQUENCE [LARGE SCALE GENOMIC DNA]</scope>
    <source>
        <strain evidence="10">DAOM:BR144</strain>
    </source>
</reference>
<dbReference type="FunFam" id="2.40.70.10:FF:000149">
    <property type="entry name" value="Uncharacterized protein"/>
    <property type="match status" value="1"/>
</dbReference>
<dbReference type="SUPFAM" id="SSF81321">
    <property type="entry name" value="Family A G protein-coupled receptor-like"/>
    <property type="match status" value="1"/>
</dbReference>
<evidence type="ECO:0000256" key="2">
    <source>
        <dbReference type="ARBA" id="ARBA00022670"/>
    </source>
</evidence>
<dbReference type="InterPro" id="IPR021109">
    <property type="entry name" value="Peptidase_aspartic_dom_sf"/>
</dbReference>
<evidence type="ECO:0000313" key="9">
    <source>
        <dbReference type="EnsemblProtists" id="PYU1_T006706"/>
    </source>
</evidence>
<feature type="transmembrane region" description="Helical" evidence="7">
    <location>
        <begin position="571"/>
        <end position="597"/>
    </location>
</feature>
<dbReference type="eggNOG" id="KOG1339">
    <property type="taxonomic scope" value="Eukaryota"/>
</dbReference>
<reference evidence="10" key="1">
    <citation type="journal article" date="2010" name="Genome Biol.">
        <title>Genome sequence of the necrotrophic plant pathogen Pythium ultimum reveals original pathogenicity mechanisms and effector repertoire.</title>
        <authorList>
            <person name="Levesque C.A."/>
            <person name="Brouwer H."/>
            <person name="Cano L."/>
            <person name="Hamilton J.P."/>
            <person name="Holt C."/>
            <person name="Huitema E."/>
            <person name="Raffaele S."/>
            <person name="Robideau G.P."/>
            <person name="Thines M."/>
            <person name="Win J."/>
            <person name="Zerillo M.M."/>
            <person name="Beakes G.W."/>
            <person name="Boore J.L."/>
            <person name="Busam D."/>
            <person name="Dumas B."/>
            <person name="Ferriera S."/>
            <person name="Fuerstenberg S.I."/>
            <person name="Gachon C.M."/>
            <person name="Gaulin E."/>
            <person name="Govers F."/>
            <person name="Grenville-Briggs L."/>
            <person name="Horner N."/>
            <person name="Hostetler J."/>
            <person name="Jiang R.H."/>
            <person name="Johnson J."/>
            <person name="Krajaejun T."/>
            <person name="Lin H."/>
            <person name="Meijer H.J."/>
            <person name="Moore B."/>
            <person name="Morris P."/>
            <person name="Phuntmart V."/>
            <person name="Puiu D."/>
            <person name="Shetty J."/>
            <person name="Stajich J.E."/>
            <person name="Tripathy S."/>
            <person name="Wawra S."/>
            <person name="van West P."/>
            <person name="Whitty B.R."/>
            <person name="Coutinho P.M."/>
            <person name="Henrissat B."/>
            <person name="Martin F."/>
            <person name="Thomas P.D."/>
            <person name="Tyler B.M."/>
            <person name="De Vries R.P."/>
            <person name="Kamoun S."/>
            <person name="Yandell M."/>
            <person name="Tisserat N."/>
            <person name="Buell C.R."/>
        </authorList>
    </citation>
    <scope>NUCLEOTIDE SEQUENCE</scope>
    <source>
        <strain evidence="10">DAOM:BR144</strain>
    </source>
</reference>
<dbReference type="PROSITE" id="PS51767">
    <property type="entry name" value="PEPTIDASE_A1"/>
    <property type="match status" value="1"/>
</dbReference>
<evidence type="ECO:0000256" key="6">
    <source>
        <dbReference type="SAM" id="MobiDB-lite"/>
    </source>
</evidence>
<dbReference type="GO" id="GO:0004190">
    <property type="term" value="F:aspartic-type endopeptidase activity"/>
    <property type="evidence" value="ECO:0007669"/>
    <property type="project" value="UniProtKB-KW"/>
</dbReference>
<keyword evidence="5" id="KW-1015">Disulfide bond</keyword>
<keyword evidence="2" id="KW-0645">Protease</keyword>
<dbReference type="VEuPathDB" id="FungiDB:PYU1_G006694"/>
<evidence type="ECO:0000256" key="5">
    <source>
        <dbReference type="PIRSR" id="PIRSR601461-2"/>
    </source>
</evidence>
<dbReference type="PRINTS" id="PR00792">
    <property type="entry name" value="PEPSIN"/>
</dbReference>
<dbReference type="Proteomes" id="UP000019132">
    <property type="component" value="Unassembled WGS sequence"/>
</dbReference>
<sequence>MRSASELLHVHHRSPASGDESKLMKAQEAEATTALDSQKTQTVIRADDVVSAAAVTKTPKSMGTMQSAADTSTWLHDAQDLAAAGHIPLVNFMEFQFFGPVTIGTPPQEILVCFDTGSSDLWVPGAKCKECAGTDRFQSSKSSTFTQARDGRFAVQYGSGKVSGRFGHDTVRVAQYEIKNGIVGVVTDEEESMAKMKADGLLGLAFDGLATFSDPPLFFTLLEQYPDLDPVFAFYLSPEPNSNGSQLHIGGYDESYMTSIDAEWQLTEVLPQFGLWTFWRVSLHNVRMGDKGSNLCTDECVAFVDSGTSLIGIPSNLYLDFLYDVANYAQDQGCYCGFVEYGFQCFLCSPQDFPPMRIGVAGKHFYVLEGEDYTLCVGLTCIVLVQPSGQDMWVLGDVFMKKFYSLYDVRKKQIGFACIKGSPLCGLDDGREIGANNNGAIPSSGALSPFFENSFDLYDMDSHSVLVLFVSGLSLVGSAFIIGSFWHYPQLRQKRALSLLFWLSACNFVYCLSVWVAGIAHVPQSTAFCGILMGVQQFNGTAILMFSGCIALELVRVIRGYRASTVDYTRVYYVLTWTSAMFCGLFAMLTGVIGFLPDLFGPCRFCFVGHSPEWARMFLFYFPACLTIFLSFVAVHLVTQTRQERAMGSQSEADRRSTKHLLACTVVTLVTFVLPTFVGFLMAFNVFASSSIWLYVNEVCFYAQGLLNCLVWAFSPSFRGAYHNRNNASHGEATRLMGGL</sequence>
<feature type="transmembrane region" description="Helical" evidence="7">
    <location>
        <begin position="617"/>
        <end position="639"/>
    </location>
</feature>
<feature type="active site" evidence="4">
    <location>
        <position position="115"/>
    </location>
</feature>
<keyword evidence="3" id="KW-0064">Aspartyl protease</keyword>
<evidence type="ECO:0000256" key="3">
    <source>
        <dbReference type="ARBA" id="ARBA00022750"/>
    </source>
</evidence>
<accession>K3WP14</accession>
<keyword evidence="7" id="KW-1133">Transmembrane helix</keyword>
<dbReference type="GO" id="GO:0006508">
    <property type="term" value="P:proteolysis"/>
    <property type="evidence" value="ECO:0007669"/>
    <property type="project" value="UniProtKB-KW"/>
</dbReference>
<feature type="transmembrane region" description="Helical" evidence="7">
    <location>
        <begin position="692"/>
        <end position="715"/>
    </location>
</feature>
<dbReference type="EnsemblProtists" id="PYU1_T006706">
    <property type="protein sequence ID" value="PYU1_T006706"/>
    <property type="gene ID" value="PYU1_G006694"/>
</dbReference>
<feature type="domain" description="Peptidase A1" evidence="8">
    <location>
        <begin position="97"/>
        <end position="417"/>
    </location>
</feature>
<dbReference type="SUPFAM" id="SSF50630">
    <property type="entry name" value="Acid proteases"/>
    <property type="match status" value="1"/>
</dbReference>
<feature type="transmembrane region" description="Helical" evidence="7">
    <location>
        <begin position="499"/>
        <end position="520"/>
    </location>
</feature>
<dbReference type="PANTHER" id="PTHR47966">
    <property type="entry name" value="BETA-SITE APP-CLEAVING ENZYME, ISOFORM A-RELATED"/>
    <property type="match status" value="1"/>
</dbReference>
<organism evidence="9 10">
    <name type="scientific">Globisporangium ultimum (strain ATCC 200006 / CBS 805.95 / DAOM BR144)</name>
    <name type="common">Pythium ultimum</name>
    <dbReference type="NCBI Taxonomy" id="431595"/>
    <lineage>
        <taxon>Eukaryota</taxon>
        <taxon>Sar</taxon>
        <taxon>Stramenopiles</taxon>
        <taxon>Oomycota</taxon>
        <taxon>Peronosporomycetes</taxon>
        <taxon>Pythiales</taxon>
        <taxon>Pythiaceae</taxon>
        <taxon>Globisporangium</taxon>
    </lineage>
</organism>
<dbReference type="HOGENOM" id="CLU_369846_0_0_1"/>
<feature type="disulfide bond" evidence="5">
    <location>
        <begin position="336"/>
        <end position="381"/>
    </location>
</feature>
<dbReference type="AlphaFoldDB" id="K3WP14"/>
<reference evidence="9" key="3">
    <citation type="submission" date="2015-02" db="UniProtKB">
        <authorList>
            <consortium name="EnsemblProtists"/>
        </authorList>
    </citation>
    <scope>IDENTIFICATION</scope>
    <source>
        <strain evidence="9">DAOM BR144</strain>
    </source>
</reference>
<feature type="compositionally biased region" description="Basic and acidic residues" evidence="6">
    <location>
        <begin position="19"/>
        <end position="28"/>
    </location>
</feature>
<keyword evidence="7" id="KW-0472">Membrane</keyword>
<feature type="region of interest" description="Disordered" evidence="6">
    <location>
        <begin position="1"/>
        <end position="37"/>
    </location>
</feature>
<dbReference type="EMBL" id="GL376635">
    <property type="status" value="NOT_ANNOTATED_CDS"/>
    <property type="molecule type" value="Genomic_DNA"/>
</dbReference>